<sequence length="124" mass="13862">GVSELFYGNYEWQPHSSCAEIDQTPGNRVMLLKHFGRNTESEANIAEMDKLGYRPATHLEAYAFAKANPELQRQFWIVALGSSPVRGGRRGVAVLRSGSGRRILGGGWFGRGWCSGDRFLFVRK</sequence>
<accession>A0A2H0BS81</accession>
<name>A0A2H0BS81_9BACT</name>
<evidence type="ECO:0000313" key="1">
    <source>
        <dbReference type="EMBL" id="PIP60501.1"/>
    </source>
</evidence>
<dbReference type="EMBL" id="PCSZ01000059">
    <property type="protein sequence ID" value="PIP60501.1"/>
    <property type="molecule type" value="Genomic_DNA"/>
</dbReference>
<feature type="non-terminal residue" evidence="1">
    <location>
        <position position="1"/>
    </location>
</feature>
<proteinExistence type="predicted"/>
<organism evidence="1 2">
    <name type="scientific">Candidatus Uhrbacteria bacterium CG22_combo_CG10-13_8_21_14_all_47_17</name>
    <dbReference type="NCBI Taxonomy" id="1975041"/>
    <lineage>
        <taxon>Bacteria</taxon>
        <taxon>Candidatus Uhriibacteriota</taxon>
    </lineage>
</organism>
<reference evidence="1 2" key="1">
    <citation type="submission" date="2017-09" db="EMBL/GenBank/DDBJ databases">
        <title>Depth-based differentiation of microbial function through sediment-hosted aquifers and enrichment of novel symbionts in the deep terrestrial subsurface.</title>
        <authorList>
            <person name="Probst A.J."/>
            <person name="Ladd B."/>
            <person name="Jarett J.K."/>
            <person name="Geller-Mcgrath D.E."/>
            <person name="Sieber C.M."/>
            <person name="Emerson J.B."/>
            <person name="Anantharaman K."/>
            <person name="Thomas B.C."/>
            <person name="Malmstrom R."/>
            <person name="Stieglmeier M."/>
            <person name="Klingl A."/>
            <person name="Woyke T."/>
            <person name="Ryan C.M."/>
            <person name="Banfield J.F."/>
        </authorList>
    </citation>
    <scope>NUCLEOTIDE SEQUENCE [LARGE SCALE GENOMIC DNA]</scope>
    <source>
        <strain evidence="1">CG22_combo_CG10-13_8_21_14_all_47_17</strain>
    </source>
</reference>
<protein>
    <submittedName>
        <fullName evidence="1">Uncharacterized protein</fullName>
    </submittedName>
</protein>
<dbReference type="AlphaFoldDB" id="A0A2H0BS81"/>
<evidence type="ECO:0000313" key="2">
    <source>
        <dbReference type="Proteomes" id="UP000231581"/>
    </source>
</evidence>
<dbReference type="Proteomes" id="UP000231581">
    <property type="component" value="Unassembled WGS sequence"/>
</dbReference>
<gene>
    <name evidence="1" type="ORF">COX00_02915</name>
</gene>
<comment type="caution">
    <text evidence="1">The sequence shown here is derived from an EMBL/GenBank/DDBJ whole genome shotgun (WGS) entry which is preliminary data.</text>
</comment>